<reference evidence="3" key="1">
    <citation type="journal article" date="2012" name="Proc. Natl. Acad. Sci. U.S.A.">
        <title>Antigenic diversity is generated by distinct evolutionary mechanisms in African trypanosome species.</title>
        <authorList>
            <person name="Jackson A.P."/>
            <person name="Berry A."/>
            <person name="Aslett M."/>
            <person name="Allison H.C."/>
            <person name="Burton P."/>
            <person name="Vavrova-Anderson J."/>
            <person name="Brown R."/>
            <person name="Browne H."/>
            <person name="Corton N."/>
            <person name="Hauser H."/>
            <person name="Gamble J."/>
            <person name="Gilderthorp R."/>
            <person name="Marcello L."/>
            <person name="McQuillan J."/>
            <person name="Otto T.D."/>
            <person name="Quail M.A."/>
            <person name="Sanders M.J."/>
            <person name="van Tonder A."/>
            <person name="Ginger M.L."/>
            <person name="Field M.C."/>
            <person name="Barry J.D."/>
            <person name="Hertz-Fowler C."/>
            <person name="Berriman M."/>
        </authorList>
    </citation>
    <scope>NUCLEOTIDE SEQUENCE</scope>
    <source>
        <strain evidence="3">IL3000</strain>
    </source>
</reference>
<dbReference type="GO" id="GO:0016579">
    <property type="term" value="P:protein deubiquitination"/>
    <property type="evidence" value="ECO:0007669"/>
    <property type="project" value="TreeGrafter"/>
</dbReference>
<feature type="compositionally biased region" description="Acidic residues" evidence="1">
    <location>
        <begin position="82"/>
        <end position="92"/>
    </location>
</feature>
<protein>
    <recommendedName>
        <fullName evidence="2">OTU domain-containing protein</fullName>
    </recommendedName>
</protein>
<feature type="region of interest" description="Disordered" evidence="1">
    <location>
        <begin position="1"/>
        <end position="98"/>
    </location>
</feature>
<name>G0US95_TRYCI</name>
<evidence type="ECO:0000256" key="1">
    <source>
        <dbReference type="SAM" id="MobiDB-lite"/>
    </source>
</evidence>
<feature type="compositionally biased region" description="Polar residues" evidence="1">
    <location>
        <begin position="19"/>
        <end position="34"/>
    </location>
</feature>
<feature type="region of interest" description="Disordered" evidence="1">
    <location>
        <begin position="132"/>
        <end position="214"/>
    </location>
</feature>
<dbReference type="PANTHER" id="PTHR12419">
    <property type="entry name" value="OTU DOMAIN CONTAINING PROTEIN"/>
    <property type="match status" value="1"/>
</dbReference>
<accession>G0US95</accession>
<feature type="compositionally biased region" description="Low complexity" evidence="1">
    <location>
        <begin position="176"/>
        <end position="193"/>
    </location>
</feature>
<feature type="domain" description="OTU" evidence="2">
    <location>
        <begin position="240"/>
        <end position="356"/>
    </location>
</feature>
<dbReference type="GO" id="GO:0004843">
    <property type="term" value="F:cysteine-type deubiquitinase activity"/>
    <property type="evidence" value="ECO:0007669"/>
    <property type="project" value="TreeGrafter"/>
</dbReference>
<dbReference type="InterPro" id="IPR003323">
    <property type="entry name" value="OTU_dom"/>
</dbReference>
<dbReference type="InterPro" id="IPR050704">
    <property type="entry name" value="Peptidase_C85-like"/>
</dbReference>
<organism evidence="3">
    <name type="scientific">Trypanosoma congolense (strain IL3000)</name>
    <dbReference type="NCBI Taxonomy" id="1068625"/>
    <lineage>
        <taxon>Eukaryota</taxon>
        <taxon>Discoba</taxon>
        <taxon>Euglenozoa</taxon>
        <taxon>Kinetoplastea</taxon>
        <taxon>Metakinetoplastina</taxon>
        <taxon>Trypanosomatida</taxon>
        <taxon>Trypanosomatidae</taxon>
        <taxon>Trypanosoma</taxon>
        <taxon>Nannomonas</taxon>
    </lineage>
</organism>
<dbReference type="VEuPathDB" id="TriTrypDB:TcIL3000_8_4800"/>
<dbReference type="PROSITE" id="PS50802">
    <property type="entry name" value="OTU"/>
    <property type="match status" value="1"/>
</dbReference>
<evidence type="ECO:0000259" key="2">
    <source>
        <dbReference type="PROSITE" id="PS50802"/>
    </source>
</evidence>
<evidence type="ECO:0000313" key="3">
    <source>
        <dbReference type="EMBL" id="CCC92258.1"/>
    </source>
</evidence>
<dbReference type="AlphaFoldDB" id="G0US95"/>
<feature type="compositionally biased region" description="Basic residues" evidence="1">
    <location>
        <begin position="536"/>
        <end position="559"/>
    </location>
</feature>
<feature type="compositionally biased region" description="Polar residues" evidence="1">
    <location>
        <begin position="572"/>
        <end position="581"/>
    </location>
</feature>
<gene>
    <name evidence="3" type="ORF">TCIL3000_8_4800</name>
</gene>
<feature type="region of interest" description="Disordered" evidence="1">
    <location>
        <begin position="368"/>
        <end position="395"/>
    </location>
</feature>
<proteinExistence type="predicted"/>
<dbReference type="Gene3D" id="3.90.70.80">
    <property type="match status" value="1"/>
</dbReference>
<feature type="compositionally biased region" description="Basic and acidic residues" evidence="1">
    <location>
        <begin position="152"/>
        <end position="174"/>
    </location>
</feature>
<feature type="compositionally biased region" description="Basic residues" evidence="1">
    <location>
        <begin position="491"/>
        <end position="507"/>
    </location>
</feature>
<dbReference type="SUPFAM" id="SSF54001">
    <property type="entry name" value="Cysteine proteinases"/>
    <property type="match status" value="1"/>
</dbReference>
<feature type="region of interest" description="Disordered" evidence="1">
    <location>
        <begin position="490"/>
        <end position="610"/>
    </location>
</feature>
<dbReference type="Pfam" id="PF02338">
    <property type="entry name" value="OTU"/>
    <property type="match status" value="1"/>
</dbReference>
<dbReference type="EMBL" id="HE575321">
    <property type="protein sequence ID" value="CCC92258.1"/>
    <property type="molecule type" value="Genomic_DNA"/>
</dbReference>
<sequence length="709" mass="77416">MGACVSDGGARKPSFVNRPGTSFDTLRGNTNNDGMNEYGSAMGGSQDNRRHASVSGGVDKASPRAVETSLPRIRVFTKADDAFNDSSDDSSDDSSGASAMSVYKMTPIVAMKPFASIKSRARAVKVIRKSYYPNEPHSSDDEVVDASSTLGNKEEKSKRDGGKKSKASKDRVADDSSSNSEGGLSSGHESTTSPQNGAKVGEADSSGGVAMRPKPVRLSREEMILLGKKRLKKRLEDLKLTEHEMKDDGNCQFRAIAHQIFGSQEYHQLVRVHVVTYMKSVRDMYDCFLGTTEEADKYYAEMYKNGTWGDELTLRAACDSLFVNIHILSSEEENYYITYSPSSDAPLPHPAFLVDVATMQEDRQRSLDEDTHSHEPLTFARFGGDSGTGRNTKLPPIHEEVDVCKRQREVQCKLAESTIVPAPVPVPLSLLPFKELIEKNREALPPQLAQPKPVVAEKPRKEPLREETVVVNVPPGFTFAAKNTNVIIVRPLKKPRRKRRRAGRSKRTYGLAGLSRRSAERRKVLFSVPTPVTRKGNAKRPKSRSSNPSHKKGRSKSRRSGGGASKQHPFSPMSSFASQGYSCPVDPTSPLRNKRAQSPSGRINFPTVSEPIAAPAPPTTTSFILVSPRSLGSDMVKRLSLSNTSGQNSSLWPGASDSEANSMLKLSSSLSAVGEEPCLISEAPKNPIDILLSYLSPVHYNALSMDLTS</sequence>
<dbReference type="InterPro" id="IPR038765">
    <property type="entry name" value="Papain-like_cys_pep_sf"/>
</dbReference>
<dbReference type="PANTHER" id="PTHR12419:SF11">
    <property type="entry name" value="OTU DOMAIN-CONTAINING PROTEIN DDB_G0284757"/>
    <property type="match status" value="1"/>
</dbReference>